<evidence type="ECO:0000313" key="3">
    <source>
        <dbReference type="Proteomes" id="UP000326924"/>
    </source>
</evidence>
<dbReference type="Proteomes" id="UP000326924">
    <property type="component" value="Unassembled WGS sequence"/>
</dbReference>
<sequence>MRPSMITLRTKTEMPQQRSTALSLITGFFGPWVPPYGTVCTGNRACWVPVHFLPMRWLVGSWFATGWMLPITTASRDTRTEKPQQLSTALPNGCIGYY</sequence>
<feature type="transmembrane region" description="Helical" evidence="1">
    <location>
        <begin position="57"/>
        <end position="75"/>
    </location>
</feature>
<proteinExistence type="predicted"/>
<protein>
    <submittedName>
        <fullName evidence="2">Uncharacterized protein</fullName>
    </submittedName>
</protein>
<organism evidence="2 3">
    <name type="scientific">Sphaerosporella brunnea</name>
    <dbReference type="NCBI Taxonomy" id="1250544"/>
    <lineage>
        <taxon>Eukaryota</taxon>
        <taxon>Fungi</taxon>
        <taxon>Dikarya</taxon>
        <taxon>Ascomycota</taxon>
        <taxon>Pezizomycotina</taxon>
        <taxon>Pezizomycetes</taxon>
        <taxon>Pezizales</taxon>
        <taxon>Pyronemataceae</taxon>
        <taxon>Sphaerosporella</taxon>
    </lineage>
</organism>
<name>A0A5J5EN90_9PEZI</name>
<accession>A0A5J5EN90</accession>
<keyword evidence="1" id="KW-0472">Membrane</keyword>
<reference evidence="2 3" key="1">
    <citation type="submission" date="2019-09" db="EMBL/GenBank/DDBJ databases">
        <title>Draft genome of the ectomycorrhizal ascomycete Sphaerosporella brunnea.</title>
        <authorList>
            <consortium name="DOE Joint Genome Institute"/>
            <person name="Benucci G.M."/>
            <person name="Marozzi G."/>
            <person name="Antonielli L."/>
            <person name="Sanchez S."/>
            <person name="Marco P."/>
            <person name="Wang X."/>
            <person name="Falini L.B."/>
            <person name="Barry K."/>
            <person name="Haridas S."/>
            <person name="Lipzen A."/>
            <person name="Labutti K."/>
            <person name="Grigoriev I.V."/>
            <person name="Murat C."/>
            <person name="Martin F."/>
            <person name="Albertini E."/>
            <person name="Donnini D."/>
            <person name="Bonito G."/>
        </authorList>
    </citation>
    <scope>NUCLEOTIDE SEQUENCE [LARGE SCALE GENOMIC DNA]</scope>
    <source>
        <strain evidence="2 3">Sb_GMNB300</strain>
    </source>
</reference>
<dbReference type="EMBL" id="VXIS01000198">
    <property type="protein sequence ID" value="KAA8897457.1"/>
    <property type="molecule type" value="Genomic_DNA"/>
</dbReference>
<evidence type="ECO:0000313" key="2">
    <source>
        <dbReference type="EMBL" id="KAA8897457.1"/>
    </source>
</evidence>
<dbReference type="AlphaFoldDB" id="A0A5J5EN90"/>
<gene>
    <name evidence="2" type="ORF">FN846DRAFT_232404</name>
</gene>
<evidence type="ECO:0000256" key="1">
    <source>
        <dbReference type="SAM" id="Phobius"/>
    </source>
</evidence>
<dbReference type="InParanoid" id="A0A5J5EN90"/>
<comment type="caution">
    <text evidence="2">The sequence shown here is derived from an EMBL/GenBank/DDBJ whole genome shotgun (WGS) entry which is preliminary data.</text>
</comment>
<keyword evidence="1" id="KW-0812">Transmembrane</keyword>
<keyword evidence="1" id="KW-1133">Transmembrane helix</keyword>
<keyword evidence="3" id="KW-1185">Reference proteome</keyword>
<feature type="transmembrane region" description="Helical" evidence="1">
    <location>
        <begin position="21"/>
        <end position="37"/>
    </location>
</feature>